<evidence type="ECO:0000256" key="4">
    <source>
        <dbReference type="ARBA" id="ARBA00023136"/>
    </source>
</evidence>
<feature type="transmembrane region" description="Helical" evidence="6">
    <location>
        <begin position="181"/>
        <end position="201"/>
    </location>
</feature>
<keyword evidence="2 6" id="KW-0812">Transmembrane</keyword>
<evidence type="ECO:0000256" key="3">
    <source>
        <dbReference type="ARBA" id="ARBA00022989"/>
    </source>
</evidence>
<feature type="transmembrane region" description="Helical" evidence="6">
    <location>
        <begin position="96"/>
        <end position="114"/>
    </location>
</feature>
<sequence length="393" mass="43004">MFCDVSSQCQPVAAILVGMAVGVAALAILSGKANFLYITLSSGVILYNKWVLSPKYFNFPLPITLTMIHMGFSGFVAFVLIRVLKVVSPVKMTFEIYATCVIPISAFFAASLWFGNTAYLFISVAFIQMLKALMPVATFLMAVLCGTDKLRCDLFLNMLLVSFGVVISSYGEIHFNVVGTVYQVTGIFAEALRLVLTQVLLQKKGLTLNPITSLYYIAPCSFVFLFVPWYLLEMPGIEVSQIRFNFWIFFSNALCALALNFSIFLVIGRTSAVTIRVAGVLKDWILIALSTVIFPESAITKLNIIGYAVALCGVVMYNYLKANDVRSSQSPGDGERTAKDLRSSNMYGLDDNSSNNGMGLKNARSGSHLEVVIDEDVPFIPASKGLSSRSKPS</sequence>
<feature type="compositionally biased region" description="Polar residues" evidence="5">
    <location>
        <begin position="343"/>
        <end position="357"/>
    </location>
</feature>
<evidence type="ECO:0000256" key="1">
    <source>
        <dbReference type="ARBA" id="ARBA00004141"/>
    </source>
</evidence>
<keyword evidence="3 6" id="KW-1133">Transmembrane helix</keyword>
<evidence type="ECO:0000313" key="9">
    <source>
        <dbReference type="Proteomes" id="UP000298416"/>
    </source>
</evidence>
<comment type="caution">
    <text evidence="8">The sequence shown here is derived from an EMBL/GenBank/DDBJ whole genome shotgun (WGS) entry which is preliminary data.</text>
</comment>
<gene>
    <name evidence="8" type="ORF">SASPL_113265</name>
</gene>
<evidence type="ECO:0000313" key="8">
    <source>
        <dbReference type="EMBL" id="KAG6422883.1"/>
    </source>
</evidence>
<keyword evidence="4 6" id="KW-0472">Membrane</keyword>
<comment type="subcellular location">
    <subcellularLocation>
        <location evidence="1">Membrane</location>
        <topology evidence="1">Multi-pass membrane protein</topology>
    </subcellularLocation>
</comment>
<dbReference type="InterPro" id="IPR004853">
    <property type="entry name" value="Sugar_P_trans_dom"/>
</dbReference>
<evidence type="ECO:0000256" key="5">
    <source>
        <dbReference type="SAM" id="MobiDB-lite"/>
    </source>
</evidence>
<evidence type="ECO:0000259" key="7">
    <source>
        <dbReference type="Pfam" id="PF03151"/>
    </source>
</evidence>
<feature type="transmembrane region" description="Helical" evidence="6">
    <location>
        <begin position="59"/>
        <end position="84"/>
    </location>
</feature>
<protein>
    <recommendedName>
        <fullName evidence="7">Sugar phosphate transporter domain-containing protein</fullName>
    </recommendedName>
</protein>
<evidence type="ECO:0000256" key="6">
    <source>
        <dbReference type="SAM" id="Phobius"/>
    </source>
</evidence>
<feature type="transmembrane region" description="Helical" evidence="6">
    <location>
        <begin position="304"/>
        <end position="320"/>
    </location>
</feature>
<feature type="compositionally biased region" description="Basic and acidic residues" evidence="5">
    <location>
        <begin position="333"/>
        <end position="342"/>
    </location>
</feature>
<feature type="transmembrane region" description="Helical" evidence="6">
    <location>
        <begin position="279"/>
        <end position="298"/>
    </location>
</feature>
<organism evidence="8">
    <name type="scientific">Salvia splendens</name>
    <name type="common">Scarlet sage</name>
    <dbReference type="NCBI Taxonomy" id="180675"/>
    <lineage>
        <taxon>Eukaryota</taxon>
        <taxon>Viridiplantae</taxon>
        <taxon>Streptophyta</taxon>
        <taxon>Embryophyta</taxon>
        <taxon>Tracheophyta</taxon>
        <taxon>Spermatophyta</taxon>
        <taxon>Magnoliopsida</taxon>
        <taxon>eudicotyledons</taxon>
        <taxon>Gunneridae</taxon>
        <taxon>Pentapetalae</taxon>
        <taxon>asterids</taxon>
        <taxon>lamiids</taxon>
        <taxon>Lamiales</taxon>
        <taxon>Lamiaceae</taxon>
        <taxon>Nepetoideae</taxon>
        <taxon>Mentheae</taxon>
        <taxon>Salviinae</taxon>
        <taxon>Salvia</taxon>
        <taxon>Salvia subgen. Calosphace</taxon>
        <taxon>core Calosphace</taxon>
    </lineage>
</organism>
<proteinExistence type="predicted"/>
<dbReference type="Proteomes" id="UP000298416">
    <property type="component" value="Unassembled WGS sequence"/>
</dbReference>
<feature type="transmembrane region" description="Helical" evidence="6">
    <location>
        <begin position="120"/>
        <end position="142"/>
    </location>
</feature>
<feature type="transmembrane region" description="Helical" evidence="6">
    <location>
        <begin position="12"/>
        <end position="39"/>
    </location>
</feature>
<feature type="transmembrane region" description="Helical" evidence="6">
    <location>
        <begin position="244"/>
        <end position="267"/>
    </location>
</feature>
<dbReference type="EMBL" id="PNBA02000005">
    <property type="protein sequence ID" value="KAG6422883.1"/>
    <property type="molecule type" value="Genomic_DNA"/>
</dbReference>
<keyword evidence="9" id="KW-1185">Reference proteome</keyword>
<dbReference type="InterPro" id="IPR050186">
    <property type="entry name" value="TPT_transporter"/>
</dbReference>
<dbReference type="AlphaFoldDB" id="A0A8X8Y3Q1"/>
<accession>A0A8X8Y3Q1</accession>
<dbReference type="GO" id="GO:0016020">
    <property type="term" value="C:membrane"/>
    <property type="evidence" value="ECO:0007669"/>
    <property type="project" value="UniProtKB-SubCell"/>
</dbReference>
<name>A0A8X8Y3Q1_SALSN</name>
<feature type="region of interest" description="Disordered" evidence="5">
    <location>
        <begin position="326"/>
        <end position="360"/>
    </location>
</feature>
<feature type="domain" description="Sugar phosphate transporter" evidence="7">
    <location>
        <begin position="38"/>
        <end position="318"/>
    </location>
</feature>
<evidence type="ECO:0000256" key="2">
    <source>
        <dbReference type="ARBA" id="ARBA00022692"/>
    </source>
</evidence>
<feature type="transmembrane region" description="Helical" evidence="6">
    <location>
        <begin position="154"/>
        <end position="175"/>
    </location>
</feature>
<dbReference type="Pfam" id="PF03151">
    <property type="entry name" value="TPT"/>
    <property type="match status" value="1"/>
</dbReference>
<reference evidence="8" key="2">
    <citation type="submission" date="2020-08" db="EMBL/GenBank/DDBJ databases">
        <title>Plant Genome Project.</title>
        <authorList>
            <person name="Zhang R.-G."/>
        </authorList>
    </citation>
    <scope>NUCLEOTIDE SEQUENCE</scope>
    <source>
        <strain evidence="8">Huo1</strain>
        <tissue evidence="8">Leaf</tissue>
    </source>
</reference>
<dbReference type="PANTHER" id="PTHR11132">
    <property type="entry name" value="SOLUTE CARRIER FAMILY 35"/>
    <property type="match status" value="1"/>
</dbReference>
<feature type="transmembrane region" description="Helical" evidence="6">
    <location>
        <begin position="213"/>
        <end position="232"/>
    </location>
</feature>
<reference evidence="8" key="1">
    <citation type="submission" date="2018-01" db="EMBL/GenBank/DDBJ databases">
        <authorList>
            <person name="Mao J.F."/>
        </authorList>
    </citation>
    <scope>NUCLEOTIDE SEQUENCE</scope>
    <source>
        <strain evidence="8">Huo1</strain>
        <tissue evidence="8">Leaf</tissue>
    </source>
</reference>